<evidence type="ECO:0000313" key="1">
    <source>
        <dbReference type="EMBL" id="KAG8490369.1"/>
    </source>
</evidence>
<organism evidence="1 2">
    <name type="scientific">Gossypium anomalum</name>
    <dbReference type="NCBI Taxonomy" id="47600"/>
    <lineage>
        <taxon>Eukaryota</taxon>
        <taxon>Viridiplantae</taxon>
        <taxon>Streptophyta</taxon>
        <taxon>Embryophyta</taxon>
        <taxon>Tracheophyta</taxon>
        <taxon>Spermatophyta</taxon>
        <taxon>Magnoliopsida</taxon>
        <taxon>eudicotyledons</taxon>
        <taxon>Gunneridae</taxon>
        <taxon>Pentapetalae</taxon>
        <taxon>rosids</taxon>
        <taxon>malvids</taxon>
        <taxon>Malvales</taxon>
        <taxon>Malvaceae</taxon>
        <taxon>Malvoideae</taxon>
        <taxon>Gossypium</taxon>
    </lineage>
</organism>
<comment type="caution">
    <text evidence="1">The sequence shown here is derived from an EMBL/GenBank/DDBJ whole genome shotgun (WGS) entry which is preliminary data.</text>
</comment>
<keyword evidence="2" id="KW-1185">Reference proteome</keyword>
<proteinExistence type="predicted"/>
<dbReference type="AlphaFoldDB" id="A0A8J5ZK76"/>
<sequence length="96" mass="10964">MMFTVEFAIGANSSGSKSDVDRKINKVCTRLDLPPDMNDQKNASMEEDFALMDGDVITEMVDGVPSITFSNDVHEYIEHRMTENNHREIVRKKTRI</sequence>
<protein>
    <submittedName>
        <fullName evidence="1">Uncharacterized protein</fullName>
    </submittedName>
</protein>
<gene>
    <name evidence="1" type="ORF">CXB51_016119</name>
</gene>
<dbReference type="OrthoDB" id="996362at2759"/>
<accession>A0A8J5ZK76</accession>
<dbReference type="Proteomes" id="UP000701853">
    <property type="component" value="Chromosome 6"/>
</dbReference>
<name>A0A8J5ZK76_9ROSI</name>
<evidence type="ECO:0000313" key="2">
    <source>
        <dbReference type="Proteomes" id="UP000701853"/>
    </source>
</evidence>
<dbReference type="EMBL" id="JAHUZN010000006">
    <property type="protein sequence ID" value="KAG8490369.1"/>
    <property type="molecule type" value="Genomic_DNA"/>
</dbReference>
<reference evidence="1 2" key="1">
    <citation type="journal article" date="2021" name="bioRxiv">
        <title>The Gossypium anomalum genome as a resource for cotton improvement and evolutionary analysis of hybrid incompatibility.</title>
        <authorList>
            <person name="Grover C.E."/>
            <person name="Yuan D."/>
            <person name="Arick M.A."/>
            <person name="Miller E.R."/>
            <person name="Hu G."/>
            <person name="Peterson D.G."/>
            <person name="Wendel J.F."/>
            <person name="Udall J.A."/>
        </authorList>
    </citation>
    <scope>NUCLEOTIDE SEQUENCE [LARGE SCALE GENOMIC DNA]</scope>
    <source>
        <strain evidence="1">JFW-Udall</strain>
        <tissue evidence="1">Leaf</tissue>
    </source>
</reference>